<comment type="caution">
    <text evidence="2">The sequence shown here is derived from an EMBL/GenBank/DDBJ whole genome shotgun (WGS) entry which is preliminary data.</text>
</comment>
<dbReference type="InterPro" id="IPR029058">
    <property type="entry name" value="AB_hydrolase_fold"/>
</dbReference>
<evidence type="ECO:0000259" key="1">
    <source>
        <dbReference type="Pfam" id="PF01764"/>
    </source>
</evidence>
<feature type="non-terminal residue" evidence="2">
    <location>
        <position position="456"/>
    </location>
</feature>
<reference evidence="2 3" key="1">
    <citation type="submission" date="2023-07" db="EMBL/GenBank/DDBJ databases">
        <title>Genomic Encyclopedia of Type Strains, Phase IV (KMG-IV): sequencing the most valuable type-strain genomes for metagenomic binning, comparative biology and taxonomic classification.</title>
        <authorList>
            <person name="Goeker M."/>
        </authorList>
    </citation>
    <scope>NUCLEOTIDE SEQUENCE [LARGE SCALE GENOMIC DNA]</scope>
    <source>
        <strain evidence="2 3">DSM 3770</strain>
    </source>
</reference>
<gene>
    <name evidence="2" type="ORF">QOZ94_003043</name>
</gene>
<evidence type="ECO:0000313" key="2">
    <source>
        <dbReference type="EMBL" id="MDQ0506239.1"/>
    </source>
</evidence>
<proteinExistence type="predicted"/>
<dbReference type="Gene3D" id="3.40.50.1820">
    <property type="entry name" value="alpha/beta hydrolase"/>
    <property type="match status" value="1"/>
</dbReference>
<keyword evidence="3" id="KW-1185">Reference proteome</keyword>
<evidence type="ECO:0000313" key="3">
    <source>
        <dbReference type="Proteomes" id="UP001241747"/>
    </source>
</evidence>
<dbReference type="EMBL" id="JAUSVY010000006">
    <property type="protein sequence ID" value="MDQ0506239.1"/>
    <property type="molecule type" value="Genomic_DNA"/>
</dbReference>
<dbReference type="SUPFAM" id="SSF53474">
    <property type="entry name" value="alpha/beta-Hydrolases"/>
    <property type="match status" value="1"/>
</dbReference>
<protein>
    <submittedName>
        <fullName evidence="2">Pimeloyl-ACP methyl ester carboxylesterase</fullName>
    </submittedName>
</protein>
<name>A0ABU0LGG8_XANAG</name>
<dbReference type="RefSeq" id="WP_307500482.1">
    <property type="nucleotide sequence ID" value="NZ_JAUSVY010000006.1"/>
</dbReference>
<dbReference type="Pfam" id="PF01764">
    <property type="entry name" value="Lipase_3"/>
    <property type="match status" value="1"/>
</dbReference>
<dbReference type="InterPro" id="IPR002921">
    <property type="entry name" value="Fungal_lipase-type"/>
</dbReference>
<organism evidence="2 3">
    <name type="scientific">Xanthobacter agilis</name>
    <dbReference type="NCBI Taxonomy" id="47492"/>
    <lineage>
        <taxon>Bacteria</taxon>
        <taxon>Pseudomonadati</taxon>
        <taxon>Pseudomonadota</taxon>
        <taxon>Alphaproteobacteria</taxon>
        <taxon>Hyphomicrobiales</taxon>
        <taxon>Xanthobacteraceae</taxon>
        <taxon>Xanthobacter</taxon>
    </lineage>
</organism>
<sequence>MPAKISTVALAKLSASVYSGRRIELPFGYSKNEKFTFSKDGMTVTAFSSWRDNNTIFVFTGTDVNGASARDQLRDDAKIFLGRDDAQSLLNAKYYGIEAKSALDGGGSVILIGHSLGGAHAAVAASALNEFLLDSGAVASKLDLGSRVSAVAFDAPFMNSSYFDGQKYFNIYNIVSSADPVSAVTAALGYSFPGEVNYVATGADPRYIAEKIQAATSYANYGTFNNFAYSLAASDYSLAASEALKGHGIDSMVSALEAMNASFGRPIEPGEIHLTGDDVTLYDLISTEPAARTSVDVLRLVAAAILHAGFGNGVVGQSELEGYMYYNYFDRFANGYSFNAVYNYVDAILSGTNAVELTFTSSWGGDVTSSIDWSSPNVESYISPDAVNSALGYGSFSDLSNISSTGPNLGGYVPGYAAPSGGGSSLGGGGMSGWGNFEYGSGGGFSMSGGVSFSFP</sequence>
<accession>A0ABU0LGG8</accession>
<dbReference type="Proteomes" id="UP001241747">
    <property type="component" value="Unassembled WGS sequence"/>
</dbReference>
<feature type="domain" description="Fungal lipase-type" evidence="1">
    <location>
        <begin position="108"/>
        <end position="185"/>
    </location>
</feature>